<dbReference type="InterPro" id="IPR032001">
    <property type="entry name" value="SAWADEE_dom"/>
</dbReference>
<dbReference type="Proteomes" id="UP001177140">
    <property type="component" value="Unassembled WGS sequence"/>
</dbReference>
<dbReference type="EMBL" id="JAJJMA010300001">
    <property type="protein sequence ID" value="MCL7048023.1"/>
    <property type="molecule type" value="Genomic_DNA"/>
</dbReference>
<accession>A0AA41VVP0</accession>
<gene>
    <name evidence="3" type="ORF">MKW94_029031</name>
</gene>
<dbReference type="AlphaFoldDB" id="A0AA41VVP0"/>
<evidence type="ECO:0000313" key="4">
    <source>
        <dbReference type="Proteomes" id="UP001177140"/>
    </source>
</evidence>
<feature type="compositionally biased region" description="Basic and acidic residues" evidence="1">
    <location>
        <begin position="193"/>
        <end position="204"/>
    </location>
</feature>
<name>A0AA41VVP0_PAPNU</name>
<comment type="caution">
    <text evidence="3">The sequence shown here is derived from an EMBL/GenBank/DDBJ whole genome shotgun (WGS) entry which is preliminary data.</text>
</comment>
<keyword evidence="4" id="KW-1185">Reference proteome</keyword>
<evidence type="ECO:0000256" key="1">
    <source>
        <dbReference type="SAM" id="MobiDB-lite"/>
    </source>
</evidence>
<proteinExistence type="predicted"/>
<dbReference type="Pfam" id="PF16719">
    <property type="entry name" value="SAWADEE"/>
    <property type="match status" value="1"/>
</dbReference>
<protein>
    <recommendedName>
        <fullName evidence="2">SAWADEE domain-containing protein</fullName>
    </recommendedName>
</protein>
<sequence>MSTPSKKSNNKNPPLDFRSTRDGAWYYVDKLLLSKKNTTLTVRFLGFDRNDDEKFNVKDFKTGKELDDFVKRFRPSAVQLQDEECKDVKRFWFVCACLELGEEDQRFYNGFIESIHRELHTIKRGEERCSCTFVVGWLEGPKAGRTENKRLENICKVQLGSPLFDQALAGFVNTSRARLDSVSNGDHLPVKKVTPEDNTERQTKNSDAYL</sequence>
<feature type="region of interest" description="Disordered" evidence="1">
    <location>
        <begin position="181"/>
        <end position="210"/>
    </location>
</feature>
<dbReference type="Gene3D" id="2.40.50.40">
    <property type="match status" value="1"/>
</dbReference>
<organism evidence="3 4">
    <name type="scientific">Papaver nudicaule</name>
    <name type="common">Iceland poppy</name>
    <dbReference type="NCBI Taxonomy" id="74823"/>
    <lineage>
        <taxon>Eukaryota</taxon>
        <taxon>Viridiplantae</taxon>
        <taxon>Streptophyta</taxon>
        <taxon>Embryophyta</taxon>
        <taxon>Tracheophyta</taxon>
        <taxon>Spermatophyta</taxon>
        <taxon>Magnoliopsida</taxon>
        <taxon>Ranunculales</taxon>
        <taxon>Papaveraceae</taxon>
        <taxon>Papaveroideae</taxon>
        <taxon>Papaver</taxon>
    </lineage>
</organism>
<dbReference type="GO" id="GO:0003682">
    <property type="term" value="F:chromatin binding"/>
    <property type="evidence" value="ECO:0007669"/>
    <property type="project" value="InterPro"/>
</dbReference>
<feature type="domain" description="SAWADEE" evidence="2">
    <location>
        <begin position="14"/>
        <end position="155"/>
    </location>
</feature>
<reference evidence="3" key="1">
    <citation type="submission" date="2022-03" db="EMBL/GenBank/DDBJ databases">
        <title>A functionally conserved STORR gene fusion in Papaver species that diverged 16.8 million years ago.</title>
        <authorList>
            <person name="Catania T."/>
        </authorList>
    </citation>
    <scope>NUCLEOTIDE SEQUENCE</scope>
    <source>
        <strain evidence="3">S-191538</strain>
    </source>
</reference>
<evidence type="ECO:0000313" key="3">
    <source>
        <dbReference type="EMBL" id="MCL7048023.1"/>
    </source>
</evidence>
<dbReference type="PANTHER" id="PTHR36384">
    <property type="entry name" value="SAWADEE PROTEIN"/>
    <property type="match status" value="1"/>
</dbReference>
<dbReference type="PANTHER" id="PTHR36384:SF1">
    <property type="entry name" value="SAWADEE PROTEIN"/>
    <property type="match status" value="1"/>
</dbReference>
<evidence type="ECO:0000259" key="2">
    <source>
        <dbReference type="Pfam" id="PF16719"/>
    </source>
</evidence>